<dbReference type="CDD" id="cd01949">
    <property type="entry name" value="GGDEF"/>
    <property type="match status" value="1"/>
</dbReference>
<evidence type="ECO:0000256" key="1">
    <source>
        <dbReference type="ARBA" id="ARBA00012528"/>
    </source>
</evidence>
<dbReference type="InterPro" id="IPR000160">
    <property type="entry name" value="GGDEF_dom"/>
</dbReference>
<dbReference type="InterPro" id="IPR029787">
    <property type="entry name" value="Nucleotide_cyclase"/>
</dbReference>
<evidence type="ECO:0000256" key="2">
    <source>
        <dbReference type="ARBA" id="ARBA00034247"/>
    </source>
</evidence>
<name>A0ABU0J759_9HYPH</name>
<evidence type="ECO:0000313" key="6">
    <source>
        <dbReference type="Proteomes" id="UP001242480"/>
    </source>
</evidence>
<dbReference type="Gene3D" id="3.30.70.270">
    <property type="match status" value="1"/>
</dbReference>
<accession>A0ABU0J759</accession>
<gene>
    <name evidence="5" type="ORF">QO011_002033</name>
</gene>
<dbReference type="PANTHER" id="PTHR45138">
    <property type="entry name" value="REGULATORY COMPONENTS OF SENSORY TRANSDUCTION SYSTEM"/>
    <property type="match status" value="1"/>
</dbReference>
<reference evidence="5 6" key="1">
    <citation type="submission" date="2023-07" db="EMBL/GenBank/DDBJ databases">
        <title>Genomic Encyclopedia of Type Strains, Phase IV (KMG-IV): sequencing the most valuable type-strain genomes for metagenomic binning, comparative biology and taxonomic classification.</title>
        <authorList>
            <person name="Goeker M."/>
        </authorList>
    </citation>
    <scope>NUCLEOTIDE SEQUENCE [LARGE SCALE GENOMIC DNA]</scope>
    <source>
        <strain evidence="5 6">DSM 19619</strain>
    </source>
</reference>
<comment type="caution">
    <text evidence="5">The sequence shown here is derived from an EMBL/GenBank/DDBJ whole genome shotgun (WGS) entry which is preliminary data.</text>
</comment>
<dbReference type="Proteomes" id="UP001242480">
    <property type="component" value="Unassembled WGS sequence"/>
</dbReference>
<dbReference type="SUPFAM" id="SSF55073">
    <property type="entry name" value="Nucleotide cyclase"/>
    <property type="match status" value="1"/>
</dbReference>
<dbReference type="EMBL" id="JAUSVX010000003">
    <property type="protein sequence ID" value="MDQ0469022.1"/>
    <property type="molecule type" value="Genomic_DNA"/>
</dbReference>
<dbReference type="Pfam" id="PF00990">
    <property type="entry name" value="GGDEF"/>
    <property type="match status" value="1"/>
</dbReference>
<keyword evidence="6" id="KW-1185">Reference proteome</keyword>
<dbReference type="NCBIfam" id="TIGR00254">
    <property type="entry name" value="GGDEF"/>
    <property type="match status" value="1"/>
</dbReference>
<evidence type="ECO:0000259" key="4">
    <source>
        <dbReference type="PROSITE" id="PS50887"/>
    </source>
</evidence>
<organism evidence="5 6">
    <name type="scientific">Labrys wisconsinensis</name>
    <dbReference type="NCBI Taxonomy" id="425677"/>
    <lineage>
        <taxon>Bacteria</taxon>
        <taxon>Pseudomonadati</taxon>
        <taxon>Pseudomonadota</taxon>
        <taxon>Alphaproteobacteria</taxon>
        <taxon>Hyphomicrobiales</taxon>
        <taxon>Xanthobacteraceae</taxon>
        <taxon>Labrys</taxon>
    </lineage>
</organism>
<dbReference type="PANTHER" id="PTHR45138:SF9">
    <property type="entry name" value="DIGUANYLATE CYCLASE DGCM-RELATED"/>
    <property type="match status" value="1"/>
</dbReference>
<evidence type="ECO:0000256" key="3">
    <source>
        <dbReference type="SAM" id="Coils"/>
    </source>
</evidence>
<feature type="domain" description="GGDEF" evidence="4">
    <location>
        <begin position="207"/>
        <end position="342"/>
    </location>
</feature>
<feature type="coiled-coil region" evidence="3">
    <location>
        <begin position="135"/>
        <end position="176"/>
    </location>
</feature>
<keyword evidence="3" id="KW-0175">Coiled coil</keyword>
<dbReference type="EC" id="2.7.7.65" evidence="1"/>
<dbReference type="RefSeq" id="WP_307271110.1">
    <property type="nucleotide sequence ID" value="NZ_JAUSVX010000003.1"/>
</dbReference>
<dbReference type="InterPro" id="IPR050469">
    <property type="entry name" value="Diguanylate_Cyclase"/>
</dbReference>
<dbReference type="InterPro" id="IPR043128">
    <property type="entry name" value="Rev_trsase/Diguanyl_cyclase"/>
</dbReference>
<dbReference type="PROSITE" id="PS50887">
    <property type="entry name" value="GGDEF"/>
    <property type="match status" value="1"/>
</dbReference>
<sequence>MAKGRELERTIAFGEQAIGHIKTHRTAAYPRIYELWYTYAAGHDSALNQALDALIHRGAIDEQDLDKLYDRHLSPARFSDRIDEVGSRLSTEIDEVVAIVESATGQAAGYGHELRTALCRLAAPPIEQAALQVVLDGLVRMTRELEASNRALEARLRDSRSEIKALQDGLRAVRTESLTDPLTSLSNRKAFDATLAGCIATARATGEPLSLLITDIDHFKRFNDNFGHLTGDQVLRLVALAVKQGIKGCDLAARYGGEEFAVILPGASLHAAVTAAEQIRRTVMSKELVKRSTGETLGRITISIGVATFQPTDSSASLIDRADACLYAAKRGGRNRVIGEPAPELGISAVA</sequence>
<comment type="catalytic activity">
    <reaction evidence="2">
        <text>2 GTP = 3',3'-c-di-GMP + 2 diphosphate</text>
        <dbReference type="Rhea" id="RHEA:24898"/>
        <dbReference type="ChEBI" id="CHEBI:33019"/>
        <dbReference type="ChEBI" id="CHEBI:37565"/>
        <dbReference type="ChEBI" id="CHEBI:58805"/>
        <dbReference type="EC" id="2.7.7.65"/>
    </reaction>
</comment>
<protein>
    <recommendedName>
        <fullName evidence="1">diguanylate cyclase</fullName>
        <ecNumber evidence="1">2.7.7.65</ecNumber>
    </recommendedName>
</protein>
<evidence type="ECO:0000313" key="5">
    <source>
        <dbReference type="EMBL" id="MDQ0469022.1"/>
    </source>
</evidence>
<dbReference type="SMART" id="SM00267">
    <property type="entry name" value="GGDEF"/>
    <property type="match status" value="1"/>
</dbReference>
<proteinExistence type="predicted"/>